<evidence type="ECO:0000256" key="2">
    <source>
        <dbReference type="ARBA" id="ARBA00038334"/>
    </source>
</evidence>
<evidence type="ECO:0000259" key="3">
    <source>
        <dbReference type="PROSITE" id="PS50172"/>
    </source>
</evidence>
<dbReference type="InterPro" id="IPR000639">
    <property type="entry name" value="Epox_hydrolase-like"/>
</dbReference>
<dbReference type="OrthoDB" id="408373at2759"/>
<dbReference type="PANTHER" id="PTHR43329">
    <property type="entry name" value="EPOXIDE HYDROLASE"/>
    <property type="match status" value="1"/>
</dbReference>
<dbReference type="Gene3D" id="3.40.50.1820">
    <property type="entry name" value="alpha/beta hydrolase"/>
    <property type="match status" value="1"/>
</dbReference>
<dbReference type="InterPro" id="IPR001357">
    <property type="entry name" value="BRCT_dom"/>
</dbReference>
<comment type="similarity">
    <text evidence="2">Belongs to the AB hydrolase superfamily. Epoxide hydrolase family.</text>
</comment>
<dbReference type="SUPFAM" id="SSF53474">
    <property type="entry name" value="alpha/beta-Hydrolases"/>
    <property type="match status" value="1"/>
</dbReference>
<keyword evidence="1 4" id="KW-0378">Hydrolase</keyword>
<evidence type="ECO:0000256" key="1">
    <source>
        <dbReference type="ARBA" id="ARBA00022801"/>
    </source>
</evidence>
<dbReference type="InterPro" id="IPR029058">
    <property type="entry name" value="AB_hydrolase_fold"/>
</dbReference>
<dbReference type="PROSITE" id="PS50172">
    <property type="entry name" value="BRCT"/>
    <property type="match status" value="1"/>
</dbReference>
<evidence type="ECO:0000313" key="4">
    <source>
        <dbReference type="EMBL" id="KAF2099693.1"/>
    </source>
</evidence>
<dbReference type="Pfam" id="PF00561">
    <property type="entry name" value="Abhydrolase_1"/>
    <property type="match status" value="1"/>
</dbReference>
<proteinExistence type="inferred from homology"/>
<protein>
    <submittedName>
        <fullName evidence="4">Hydrolase</fullName>
    </submittedName>
</protein>
<dbReference type="InterPro" id="IPR000073">
    <property type="entry name" value="AB_hydrolase_1"/>
</dbReference>
<dbReference type="Proteomes" id="UP000799772">
    <property type="component" value="Unassembled WGS sequence"/>
</dbReference>
<organism evidence="4 5">
    <name type="scientific">Rhizodiscina lignyota</name>
    <dbReference type="NCBI Taxonomy" id="1504668"/>
    <lineage>
        <taxon>Eukaryota</taxon>
        <taxon>Fungi</taxon>
        <taxon>Dikarya</taxon>
        <taxon>Ascomycota</taxon>
        <taxon>Pezizomycotina</taxon>
        <taxon>Dothideomycetes</taxon>
        <taxon>Pleosporomycetidae</taxon>
        <taxon>Aulographales</taxon>
        <taxon>Rhizodiscinaceae</taxon>
        <taxon>Rhizodiscina</taxon>
    </lineage>
</organism>
<dbReference type="EMBL" id="ML978125">
    <property type="protein sequence ID" value="KAF2099693.1"/>
    <property type="molecule type" value="Genomic_DNA"/>
</dbReference>
<dbReference type="GO" id="GO:0016787">
    <property type="term" value="F:hydrolase activity"/>
    <property type="evidence" value="ECO:0007669"/>
    <property type="project" value="UniProtKB-KW"/>
</dbReference>
<keyword evidence="5" id="KW-1185">Reference proteome</keyword>
<evidence type="ECO:0000313" key="5">
    <source>
        <dbReference type="Proteomes" id="UP000799772"/>
    </source>
</evidence>
<feature type="domain" description="BRCT" evidence="3">
    <location>
        <begin position="184"/>
        <end position="262"/>
    </location>
</feature>
<accession>A0A9P4IGQ2</accession>
<dbReference type="AlphaFoldDB" id="A0A9P4IGQ2"/>
<reference evidence="4" key="1">
    <citation type="journal article" date="2020" name="Stud. Mycol.">
        <title>101 Dothideomycetes genomes: a test case for predicting lifestyles and emergence of pathogens.</title>
        <authorList>
            <person name="Haridas S."/>
            <person name="Albert R."/>
            <person name="Binder M."/>
            <person name="Bloem J."/>
            <person name="Labutti K."/>
            <person name="Salamov A."/>
            <person name="Andreopoulos B."/>
            <person name="Baker S."/>
            <person name="Barry K."/>
            <person name="Bills G."/>
            <person name="Bluhm B."/>
            <person name="Cannon C."/>
            <person name="Castanera R."/>
            <person name="Culley D."/>
            <person name="Daum C."/>
            <person name="Ezra D."/>
            <person name="Gonzalez J."/>
            <person name="Henrissat B."/>
            <person name="Kuo A."/>
            <person name="Liang C."/>
            <person name="Lipzen A."/>
            <person name="Lutzoni F."/>
            <person name="Magnuson J."/>
            <person name="Mondo S."/>
            <person name="Nolan M."/>
            <person name="Ohm R."/>
            <person name="Pangilinan J."/>
            <person name="Park H.-J."/>
            <person name="Ramirez L."/>
            <person name="Alfaro M."/>
            <person name="Sun H."/>
            <person name="Tritt A."/>
            <person name="Yoshinaga Y."/>
            <person name="Zwiers L.-H."/>
            <person name="Turgeon B."/>
            <person name="Goodwin S."/>
            <person name="Spatafora J."/>
            <person name="Crous P."/>
            <person name="Grigoriev I."/>
        </authorList>
    </citation>
    <scope>NUCLEOTIDE SEQUENCE</scope>
    <source>
        <strain evidence="4">CBS 133067</strain>
    </source>
</reference>
<comment type="caution">
    <text evidence="4">The sequence shown here is derived from an EMBL/GenBank/DDBJ whole genome shotgun (WGS) entry which is preliminary data.</text>
</comment>
<name>A0A9P4IGQ2_9PEZI</name>
<dbReference type="PRINTS" id="PR00412">
    <property type="entry name" value="EPOXHYDRLASE"/>
</dbReference>
<sequence>MGPVLAQHYTVIAPDNRGMGDSSIPANNVYTSEAIASDLKGVLDFLRINQTLVFSHDKGAGFAAALSAQNRNLVRAVGFSEYGLPGFGYEQFWVPQPTWDLYQNWQLAFFAIPDAAEYFIRDREKQMLSWYFFHTSYSGNEAIPDDILNRYTNSISKPGFLRAMMGPFATYTVAADNKFFNQTLRSKPLAMPMLVLGGEASISPVSLMQQIWGSVGTKVTYDVVPKAGHWIADENPNWVSKRLLEFFKPIAGSVPAVDLSWLENKVTLPGAAAEN</sequence>
<gene>
    <name evidence="4" type="ORF">NA57DRAFT_75197</name>
</gene>